<evidence type="ECO:0000313" key="3">
    <source>
        <dbReference type="Proteomes" id="UP000484381"/>
    </source>
</evidence>
<keyword evidence="3" id="KW-1185">Reference proteome</keyword>
<feature type="compositionally biased region" description="Acidic residues" evidence="1">
    <location>
        <begin position="1"/>
        <end position="10"/>
    </location>
</feature>
<reference evidence="2 3" key="1">
    <citation type="submission" date="2019-10" db="EMBL/GenBank/DDBJ databases">
        <title>Paraburkholderia sp. isolated from nodules of Mimosa pudica from Brazilian Atlantic Forest soils.</title>
        <authorList>
            <person name="Paulitsch F."/>
            <person name="Hungria M."/>
            <person name="Dall'Agnol R."/>
        </authorList>
    </citation>
    <scope>NUCLEOTIDE SEQUENCE [LARGE SCALE GENOMIC DNA]</scope>
    <source>
        <strain evidence="2 3">CNPSo 3157</strain>
    </source>
</reference>
<gene>
    <name evidence="2" type="ORF">GCT13_08420</name>
</gene>
<organism evidence="2 3">
    <name type="scientific">Paraburkholderia franconis</name>
    <dbReference type="NCBI Taxonomy" id="2654983"/>
    <lineage>
        <taxon>Bacteria</taxon>
        <taxon>Pseudomonadati</taxon>
        <taxon>Pseudomonadota</taxon>
        <taxon>Betaproteobacteria</taxon>
        <taxon>Burkholderiales</taxon>
        <taxon>Burkholderiaceae</taxon>
        <taxon>Paraburkholderia</taxon>
    </lineage>
</organism>
<proteinExistence type="predicted"/>
<comment type="caution">
    <text evidence="2">The sequence shown here is derived from an EMBL/GenBank/DDBJ whole genome shotgun (WGS) entry which is preliminary data.</text>
</comment>
<protein>
    <recommendedName>
        <fullName evidence="4">Restriction alleviation protein Lar</fullName>
    </recommendedName>
</protein>
<feature type="region of interest" description="Disordered" evidence="1">
    <location>
        <begin position="1"/>
        <end position="21"/>
    </location>
</feature>
<name>A0A7X1N7U2_9BURK</name>
<evidence type="ECO:0008006" key="4">
    <source>
        <dbReference type="Google" id="ProtNLM"/>
    </source>
</evidence>
<sequence>MTSTETDSDDPPSRHPNRNGHGLWAAMEVCRGASMMSDATKLLPCPFCGGPVELERCGDTRDPILGVRKWWGVTCRNTINRGGTCAIEQVPSASEEAAIARWNRRAPIAANGAEPVAGSPAFALRGLYKPAMEYFIDGKPSTPDEYIAWQAGIIEAVTRAKLPDPKYYGGSAEEGDQHEVKCAYVDGWNNCRASILAAPVDSAMAKDAERYRWLRTQVAYEGSSEWTISVWGRYASFEEALDAAIAAQIAASAEKGDKA</sequence>
<dbReference type="AlphaFoldDB" id="A0A7X1N7U2"/>
<evidence type="ECO:0000313" key="2">
    <source>
        <dbReference type="EMBL" id="MPW16955.1"/>
    </source>
</evidence>
<dbReference type="Pfam" id="PF14354">
    <property type="entry name" value="Lar_restr_allev"/>
    <property type="match status" value="1"/>
</dbReference>
<dbReference type="Proteomes" id="UP000484381">
    <property type="component" value="Unassembled WGS sequence"/>
</dbReference>
<dbReference type="EMBL" id="WHNP01000006">
    <property type="protein sequence ID" value="MPW16955.1"/>
    <property type="molecule type" value="Genomic_DNA"/>
</dbReference>
<accession>A0A7X1N7U2</accession>
<evidence type="ECO:0000256" key="1">
    <source>
        <dbReference type="SAM" id="MobiDB-lite"/>
    </source>
</evidence>